<sequence length="89" mass="9829">MITENGTVTDMKATVDAGTRTVSFVTTHFSTFALVSESAQPVAPLRLFNPYELTVTHLCTADEEEYESLAEIGWRQEGIAWYGISPAEK</sequence>
<organism evidence="2 3">
    <name type="scientific">Thermophilibacter provencensis</name>
    <dbReference type="NCBI Taxonomy" id="1852386"/>
    <lineage>
        <taxon>Bacteria</taxon>
        <taxon>Bacillati</taxon>
        <taxon>Actinomycetota</taxon>
        <taxon>Coriobacteriia</taxon>
        <taxon>Coriobacteriales</taxon>
        <taxon>Atopobiaceae</taxon>
        <taxon>Thermophilibacter</taxon>
    </lineage>
</organism>
<dbReference type="RefSeq" id="WP_289510928.1">
    <property type="nucleotide sequence ID" value="NZ_JAUDEA010000004.1"/>
</dbReference>
<dbReference type="Pfam" id="PF18885">
    <property type="entry name" value="DUF5648"/>
    <property type="match status" value="1"/>
</dbReference>
<comment type="caution">
    <text evidence="2">The sequence shown here is derived from an EMBL/GenBank/DDBJ whole genome shotgun (WGS) entry which is preliminary data.</text>
</comment>
<dbReference type="EMBL" id="JAUDEA010000004">
    <property type="protein sequence ID" value="MDM8270833.1"/>
    <property type="molecule type" value="Genomic_DNA"/>
</dbReference>
<protein>
    <recommendedName>
        <fullName evidence="1">DUF5648 domain-containing protein</fullName>
    </recommendedName>
</protein>
<keyword evidence="3" id="KW-1185">Reference proteome</keyword>
<dbReference type="Proteomes" id="UP001529256">
    <property type="component" value="Unassembled WGS sequence"/>
</dbReference>
<feature type="domain" description="DUF5648" evidence="1">
    <location>
        <begin position="38"/>
        <end position="83"/>
    </location>
</feature>
<dbReference type="InterPro" id="IPR043708">
    <property type="entry name" value="DUF5648"/>
</dbReference>
<evidence type="ECO:0000313" key="3">
    <source>
        <dbReference type="Proteomes" id="UP001529256"/>
    </source>
</evidence>
<evidence type="ECO:0000313" key="2">
    <source>
        <dbReference type="EMBL" id="MDM8270833.1"/>
    </source>
</evidence>
<accession>A0ABT7V2M7</accession>
<gene>
    <name evidence="2" type="ORF">QUW25_03970</name>
</gene>
<reference evidence="2" key="1">
    <citation type="submission" date="2023-06" db="EMBL/GenBank/DDBJ databases">
        <title>Identification and characterization of horizontal gene transfer across gut microbiota members of farm animals based on homology search.</title>
        <authorList>
            <person name="Schwarzerova J."/>
            <person name="Nykrynova M."/>
            <person name="Jureckova K."/>
            <person name="Cejkova D."/>
            <person name="Rychlik I."/>
        </authorList>
    </citation>
    <scope>NUCLEOTIDE SEQUENCE</scope>
    <source>
        <strain evidence="2">153_Feed</strain>
    </source>
</reference>
<evidence type="ECO:0000259" key="1">
    <source>
        <dbReference type="Pfam" id="PF18885"/>
    </source>
</evidence>
<proteinExistence type="predicted"/>
<reference evidence="2" key="2">
    <citation type="submission" date="2023-06" db="EMBL/GenBank/DDBJ databases">
        <authorList>
            <person name="Zeman M."/>
            <person name="Kubasova T."/>
            <person name="Jahodarova E."/>
            <person name="Nykrynova M."/>
            <person name="Rychlik I."/>
        </authorList>
    </citation>
    <scope>NUCLEOTIDE SEQUENCE</scope>
    <source>
        <strain evidence="2">153_Feed</strain>
    </source>
</reference>
<name>A0ABT7V2M7_9ACTN</name>